<feature type="compositionally biased region" description="Basic residues" evidence="1">
    <location>
        <begin position="122"/>
        <end position="135"/>
    </location>
</feature>
<name>A0ABQ9VT83_SAGOE</name>
<evidence type="ECO:0000313" key="2">
    <source>
        <dbReference type="EMBL" id="KAK2112577.1"/>
    </source>
</evidence>
<protein>
    <submittedName>
        <fullName evidence="2">Uncharacterized protein</fullName>
    </submittedName>
</protein>
<comment type="caution">
    <text evidence="2">The sequence shown here is derived from an EMBL/GenBank/DDBJ whole genome shotgun (WGS) entry which is preliminary data.</text>
</comment>
<dbReference type="Proteomes" id="UP001266305">
    <property type="component" value="Unassembled WGS sequence"/>
</dbReference>
<proteinExistence type="predicted"/>
<feature type="compositionally biased region" description="Polar residues" evidence="1">
    <location>
        <begin position="1"/>
        <end position="10"/>
    </location>
</feature>
<evidence type="ECO:0000256" key="1">
    <source>
        <dbReference type="SAM" id="MobiDB-lite"/>
    </source>
</evidence>
<feature type="non-terminal residue" evidence="2">
    <location>
        <position position="135"/>
    </location>
</feature>
<organism evidence="2 3">
    <name type="scientific">Saguinus oedipus</name>
    <name type="common">Cotton-top tamarin</name>
    <name type="synonym">Oedipomidas oedipus</name>
    <dbReference type="NCBI Taxonomy" id="9490"/>
    <lineage>
        <taxon>Eukaryota</taxon>
        <taxon>Metazoa</taxon>
        <taxon>Chordata</taxon>
        <taxon>Craniata</taxon>
        <taxon>Vertebrata</taxon>
        <taxon>Euteleostomi</taxon>
        <taxon>Mammalia</taxon>
        <taxon>Eutheria</taxon>
        <taxon>Euarchontoglires</taxon>
        <taxon>Primates</taxon>
        <taxon>Haplorrhini</taxon>
        <taxon>Platyrrhini</taxon>
        <taxon>Cebidae</taxon>
        <taxon>Callitrichinae</taxon>
        <taxon>Saguinus</taxon>
    </lineage>
</organism>
<feature type="compositionally biased region" description="Polar residues" evidence="1">
    <location>
        <begin position="89"/>
        <end position="100"/>
    </location>
</feature>
<dbReference type="EMBL" id="JASSZA010000005">
    <property type="protein sequence ID" value="KAK2112577.1"/>
    <property type="molecule type" value="Genomic_DNA"/>
</dbReference>
<accession>A0ABQ9VT83</accession>
<reference evidence="2 3" key="1">
    <citation type="submission" date="2023-05" db="EMBL/GenBank/DDBJ databases">
        <title>B98-5 Cell Line De Novo Hybrid Assembly: An Optical Mapping Approach.</title>
        <authorList>
            <person name="Kananen K."/>
            <person name="Auerbach J.A."/>
            <person name="Kautto E."/>
            <person name="Blachly J.S."/>
        </authorList>
    </citation>
    <scope>NUCLEOTIDE SEQUENCE [LARGE SCALE GENOMIC DNA]</scope>
    <source>
        <strain evidence="2">B95-8</strain>
        <tissue evidence="2">Cell line</tissue>
    </source>
</reference>
<feature type="region of interest" description="Disordered" evidence="1">
    <location>
        <begin position="89"/>
        <end position="135"/>
    </location>
</feature>
<feature type="region of interest" description="Disordered" evidence="1">
    <location>
        <begin position="1"/>
        <end position="55"/>
    </location>
</feature>
<sequence length="135" mass="14535">MSGATRNGLKTGSADVLQGTVQGGHFPTPSSRVGAEIDRAHPPAIATVKPGSRWRGPEQETLVNVQRALSFCPSTGQQLVLEVSHLQTMTSESGLVTSQRSSRKETNESGLRGSKYTGTERSKRKGGWQICRKKT</sequence>
<evidence type="ECO:0000313" key="3">
    <source>
        <dbReference type="Proteomes" id="UP001266305"/>
    </source>
</evidence>
<gene>
    <name evidence="2" type="ORF">P7K49_012324</name>
</gene>
<keyword evidence="3" id="KW-1185">Reference proteome</keyword>